<dbReference type="Proteomes" id="UP000246114">
    <property type="component" value="Unassembled WGS sequence"/>
</dbReference>
<proteinExistence type="predicted"/>
<keyword evidence="3" id="KW-0949">S-adenosyl-L-methionine</keyword>
<dbReference type="eggNOG" id="COG3963">
    <property type="taxonomic scope" value="Bacteria"/>
</dbReference>
<evidence type="ECO:0000256" key="2">
    <source>
        <dbReference type="ARBA" id="ARBA00022679"/>
    </source>
</evidence>
<dbReference type="InterPro" id="IPR029063">
    <property type="entry name" value="SAM-dependent_MTases_sf"/>
</dbReference>
<evidence type="ECO:0000256" key="4">
    <source>
        <dbReference type="ARBA" id="ARBA00022884"/>
    </source>
</evidence>
<dbReference type="GO" id="GO:0003723">
    <property type="term" value="F:RNA binding"/>
    <property type="evidence" value="ECO:0007669"/>
    <property type="project" value="UniProtKB-KW"/>
</dbReference>
<evidence type="ECO:0000313" key="7">
    <source>
        <dbReference type="Proteomes" id="UP000182135"/>
    </source>
</evidence>
<name>A0A1I2PWE9_9CLOT</name>
<organism evidence="6 7">
    <name type="scientific">Clostridium cadaveris</name>
    <dbReference type="NCBI Taxonomy" id="1529"/>
    <lineage>
        <taxon>Bacteria</taxon>
        <taxon>Bacillati</taxon>
        <taxon>Bacillota</taxon>
        <taxon>Clostridia</taxon>
        <taxon>Eubacteriales</taxon>
        <taxon>Clostridiaceae</taxon>
        <taxon>Clostridium</taxon>
    </lineage>
</organism>
<accession>A0A1I2PWE9</accession>
<reference evidence="5 8" key="2">
    <citation type="submission" date="2018-03" db="EMBL/GenBank/DDBJ databases">
        <title>The uncultured portion of the human microbiome is neutrally assembled.</title>
        <authorList>
            <person name="Jeraldo P."/>
            <person name="Boardman L."/>
            <person name="White B.A."/>
            <person name="Nelson H."/>
            <person name="Goldenfeld N."/>
            <person name="Chia N."/>
        </authorList>
    </citation>
    <scope>NUCLEOTIDE SEQUENCE [LARGE SCALE GENOMIC DNA]</scope>
    <source>
        <strain evidence="5">CIM:MAG 903</strain>
    </source>
</reference>
<dbReference type="STRING" id="1529.SAMN04487885_13124"/>
<dbReference type="OrthoDB" id="9805585at2"/>
<keyword evidence="1 6" id="KW-0489">Methyltransferase</keyword>
<keyword evidence="4" id="KW-0694">RNA-binding</keyword>
<gene>
    <name evidence="5" type="ORF">DBY38_11605</name>
    <name evidence="6" type="ORF">SAMN04487885_13124</name>
</gene>
<dbReference type="EMBL" id="QAMZ01000051">
    <property type="protein sequence ID" value="PWL52215.1"/>
    <property type="molecule type" value="Genomic_DNA"/>
</dbReference>
<evidence type="ECO:0000256" key="1">
    <source>
        <dbReference type="ARBA" id="ARBA00022603"/>
    </source>
</evidence>
<evidence type="ECO:0000313" key="5">
    <source>
        <dbReference type="EMBL" id="PWL52215.1"/>
    </source>
</evidence>
<evidence type="ECO:0000313" key="6">
    <source>
        <dbReference type="EMBL" id="SFG17926.1"/>
    </source>
</evidence>
<sequence length="182" mass="20971">MFGFIKEFIKNPRIVGAVAPSGKRLAEKMIEDVDFRNCRCIVEYGPGTGVFTEKIIARKCEDTLFLVLEKNKAFCDDLDVKYGHKKNIKIINDGAENIKMYLEIYEINKVDYVVSGLPFASLPKMISHMILDNTKNILKPDGKFITFQYSLVKKEFMRTYFQSISTKRVMINFPPAYVLKCN</sequence>
<reference evidence="6 7" key="1">
    <citation type="submission" date="2016-10" db="EMBL/GenBank/DDBJ databases">
        <authorList>
            <person name="de Groot N.N."/>
        </authorList>
    </citation>
    <scope>NUCLEOTIDE SEQUENCE [LARGE SCALE GENOMIC DNA]</scope>
    <source>
        <strain evidence="6 7">NLAE-zl-G419</strain>
    </source>
</reference>
<dbReference type="Pfam" id="PF00398">
    <property type="entry name" value="RrnaAD"/>
    <property type="match status" value="1"/>
</dbReference>
<dbReference type="Gene3D" id="3.40.50.150">
    <property type="entry name" value="Vaccinia Virus protein VP39"/>
    <property type="match status" value="1"/>
</dbReference>
<dbReference type="RefSeq" id="WP_027638394.1">
    <property type="nucleotide sequence ID" value="NZ_BAAACD010000016.1"/>
</dbReference>
<dbReference type="SUPFAM" id="SSF53335">
    <property type="entry name" value="S-adenosyl-L-methionine-dependent methyltransferases"/>
    <property type="match status" value="1"/>
</dbReference>
<dbReference type="Proteomes" id="UP000182135">
    <property type="component" value="Unassembled WGS sequence"/>
</dbReference>
<dbReference type="InterPro" id="IPR001737">
    <property type="entry name" value="KsgA/Erm"/>
</dbReference>
<keyword evidence="7" id="KW-1185">Reference proteome</keyword>
<dbReference type="GO" id="GO:0032259">
    <property type="term" value="P:methylation"/>
    <property type="evidence" value="ECO:0007669"/>
    <property type="project" value="UniProtKB-KW"/>
</dbReference>
<dbReference type="CDD" id="cd02440">
    <property type="entry name" value="AdoMet_MTases"/>
    <property type="match status" value="1"/>
</dbReference>
<evidence type="ECO:0000256" key="3">
    <source>
        <dbReference type="ARBA" id="ARBA00022691"/>
    </source>
</evidence>
<dbReference type="AlphaFoldDB" id="A0A1I2PWE9"/>
<protein>
    <submittedName>
        <fullName evidence="6">Phospholipid N-methyltransferase</fullName>
    </submittedName>
    <submittedName>
        <fullName evidence="5">SAM-dependent methyltransferase</fullName>
    </submittedName>
</protein>
<dbReference type="GeneID" id="90546418"/>
<keyword evidence="2 6" id="KW-0808">Transferase</keyword>
<dbReference type="GO" id="GO:0008168">
    <property type="term" value="F:methyltransferase activity"/>
    <property type="evidence" value="ECO:0007669"/>
    <property type="project" value="UniProtKB-KW"/>
</dbReference>
<evidence type="ECO:0000313" key="8">
    <source>
        <dbReference type="Proteomes" id="UP000246114"/>
    </source>
</evidence>
<dbReference type="EMBL" id="FOOE01000031">
    <property type="protein sequence ID" value="SFG17926.1"/>
    <property type="molecule type" value="Genomic_DNA"/>
</dbReference>